<sequence>MIQTCPLGSRDQVVENVINSININNLRLRLCRSCLIEVCCRDIMLLPWSVLALKNFLSLPFHQLLAHNTCFNTYNNDPLPFDFLQKRRKVHSFFLHLLTIIT</sequence>
<dbReference type="AlphaFoldDB" id="A0A6G0Z0C0"/>
<dbReference type="EMBL" id="VUJU01001751">
    <property type="protein sequence ID" value="KAF0763984.1"/>
    <property type="molecule type" value="Genomic_DNA"/>
</dbReference>
<gene>
    <name evidence="1" type="ORF">FWK35_00020911</name>
</gene>
<dbReference type="Proteomes" id="UP000478052">
    <property type="component" value="Unassembled WGS sequence"/>
</dbReference>
<evidence type="ECO:0000313" key="2">
    <source>
        <dbReference type="Proteomes" id="UP000478052"/>
    </source>
</evidence>
<keyword evidence="2" id="KW-1185">Reference proteome</keyword>
<reference evidence="1 2" key="1">
    <citation type="submission" date="2019-08" db="EMBL/GenBank/DDBJ databases">
        <title>Whole genome of Aphis craccivora.</title>
        <authorList>
            <person name="Voronova N.V."/>
            <person name="Shulinski R.S."/>
            <person name="Bandarenka Y.V."/>
            <person name="Zhorov D.G."/>
            <person name="Warner D."/>
        </authorList>
    </citation>
    <scope>NUCLEOTIDE SEQUENCE [LARGE SCALE GENOMIC DNA]</scope>
    <source>
        <strain evidence="1">180601</strain>
        <tissue evidence="1">Whole Body</tissue>
    </source>
</reference>
<evidence type="ECO:0000313" key="1">
    <source>
        <dbReference type="EMBL" id="KAF0763984.1"/>
    </source>
</evidence>
<name>A0A6G0Z0C0_APHCR</name>
<comment type="caution">
    <text evidence="1">The sequence shown here is derived from an EMBL/GenBank/DDBJ whole genome shotgun (WGS) entry which is preliminary data.</text>
</comment>
<organism evidence="1 2">
    <name type="scientific">Aphis craccivora</name>
    <name type="common">Cowpea aphid</name>
    <dbReference type="NCBI Taxonomy" id="307492"/>
    <lineage>
        <taxon>Eukaryota</taxon>
        <taxon>Metazoa</taxon>
        <taxon>Ecdysozoa</taxon>
        <taxon>Arthropoda</taxon>
        <taxon>Hexapoda</taxon>
        <taxon>Insecta</taxon>
        <taxon>Pterygota</taxon>
        <taxon>Neoptera</taxon>
        <taxon>Paraneoptera</taxon>
        <taxon>Hemiptera</taxon>
        <taxon>Sternorrhyncha</taxon>
        <taxon>Aphidomorpha</taxon>
        <taxon>Aphidoidea</taxon>
        <taxon>Aphididae</taxon>
        <taxon>Aphidini</taxon>
        <taxon>Aphis</taxon>
        <taxon>Aphis</taxon>
    </lineage>
</organism>
<proteinExistence type="predicted"/>
<accession>A0A6G0Z0C0</accession>
<dbReference type="OrthoDB" id="10482590at2759"/>
<protein>
    <submittedName>
        <fullName evidence="1">Uncharacterized protein</fullName>
    </submittedName>
</protein>